<reference evidence="4" key="1">
    <citation type="journal article" date="2017" name="Nat. Commun.">
        <title>The asparagus genome sheds light on the origin and evolution of a young Y chromosome.</title>
        <authorList>
            <person name="Harkess A."/>
            <person name="Zhou J."/>
            <person name="Xu C."/>
            <person name="Bowers J.E."/>
            <person name="Van der Hulst R."/>
            <person name="Ayyampalayam S."/>
            <person name="Mercati F."/>
            <person name="Riccardi P."/>
            <person name="McKain M.R."/>
            <person name="Kakrana A."/>
            <person name="Tang H."/>
            <person name="Ray J."/>
            <person name="Groenendijk J."/>
            <person name="Arikit S."/>
            <person name="Mathioni S.M."/>
            <person name="Nakano M."/>
            <person name="Shan H."/>
            <person name="Telgmann-Rauber A."/>
            <person name="Kanno A."/>
            <person name="Yue Z."/>
            <person name="Chen H."/>
            <person name="Li W."/>
            <person name="Chen Y."/>
            <person name="Xu X."/>
            <person name="Zhang Y."/>
            <person name="Luo S."/>
            <person name="Chen H."/>
            <person name="Gao J."/>
            <person name="Mao Z."/>
            <person name="Pires J.C."/>
            <person name="Luo M."/>
            <person name="Kudrna D."/>
            <person name="Wing R.A."/>
            <person name="Meyers B.C."/>
            <person name="Yi K."/>
            <person name="Kong H."/>
            <person name="Lavrijsen P."/>
            <person name="Sunseri F."/>
            <person name="Falavigna A."/>
            <person name="Ye Y."/>
            <person name="Leebens-Mack J.H."/>
            <person name="Chen G."/>
        </authorList>
    </citation>
    <scope>NUCLEOTIDE SEQUENCE [LARGE SCALE GENOMIC DNA]</scope>
    <source>
        <strain evidence="4">cv. DH0086</strain>
    </source>
</reference>
<feature type="compositionally biased region" description="Acidic residues" evidence="1">
    <location>
        <begin position="16"/>
        <end position="48"/>
    </location>
</feature>
<evidence type="ECO:0000259" key="2">
    <source>
        <dbReference type="Pfam" id="PF12874"/>
    </source>
</evidence>
<dbReference type="AlphaFoldDB" id="A0A5P1EHI4"/>
<dbReference type="Gramene" id="ONK65193">
    <property type="protein sequence ID" value="ONK65193"/>
    <property type="gene ID" value="A4U43_C07F34640"/>
</dbReference>
<dbReference type="Proteomes" id="UP000243459">
    <property type="component" value="Chromosome 7"/>
</dbReference>
<feature type="domain" description="C2H2-type" evidence="2">
    <location>
        <begin position="149"/>
        <end position="174"/>
    </location>
</feature>
<evidence type="ECO:0000256" key="1">
    <source>
        <dbReference type="SAM" id="MobiDB-lite"/>
    </source>
</evidence>
<accession>A0A5P1EHI4</accession>
<dbReference type="PANTHER" id="PTHR36332">
    <property type="entry name" value="STRESS RESPONSE PROTEIN"/>
    <property type="match status" value="1"/>
</dbReference>
<feature type="compositionally biased region" description="Basic residues" evidence="1">
    <location>
        <begin position="1"/>
        <end position="10"/>
    </location>
</feature>
<feature type="compositionally biased region" description="Basic residues" evidence="1">
    <location>
        <begin position="57"/>
        <end position="67"/>
    </location>
</feature>
<dbReference type="Pfam" id="PF12874">
    <property type="entry name" value="zf-met"/>
    <property type="match status" value="1"/>
</dbReference>
<sequence>MIKRRFYKRGTHGDDSSDSSDSDSDSDSIPQVEEEEEEEELEEAEEDVTVERERPETKRKRNRRKNHSPSPGSGYESENSSGDEVKVDSSGLLTSDEDRIERGGQNITDGQLMKKANTKETDQEASKVNLNDQIQTDFADCILKCKSVFKCRLCPRIVCLSEDTVKAHLNSKRHARSKKLLDEGRLKLMLNSDGEIEEDQETHAERHLRTVALAQEPVAPVKKDKGRQRQSQRRKKKQLHNSSSKGKSGELTKKPKKKHRKNEV</sequence>
<proteinExistence type="predicted"/>
<dbReference type="OMA" id="ETPAEMH"/>
<dbReference type="OrthoDB" id="1745547at2759"/>
<dbReference type="EMBL" id="CM007387">
    <property type="protein sequence ID" value="ONK65193.1"/>
    <property type="molecule type" value="Genomic_DNA"/>
</dbReference>
<feature type="region of interest" description="Disordered" evidence="1">
    <location>
        <begin position="1"/>
        <end position="112"/>
    </location>
</feature>
<evidence type="ECO:0000313" key="3">
    <source>
        <dbReference type="EMBL" id="ONK65193.1"/>
    </source>
</evidence>
<gene>
    <name evidence="3" type="ORF">A4U43_C07F34640</name>
</gene>
<evidence type="ECO:0000313" key="4">
    <source>
        <dbReference type="Proteomes" id="UP000243459"/>
    </source>
</evidence>
<keyword evidence="4" id="KW-1185">Reference proteome</keyword>
<feature type="compositionally biased region" description="Basic residues" evidence="1">
    <location>
        <begin position="224"/>
        <end position="239"/>
    </location>
</feature>
<organism evidence="3 4">
    <name type="scientific">Asparagus officinalis</name>
    <name type="common">Garden asparagus</name>
    <dbReference type="NCBI Taxonomy" id="4686"/>
    <lineage>
        <taxon>Eukaryota</taxon>
        <taxon>Viridiplantae</taxon>
        <taxon>Streptophyta</taxon>
        <taxon>Embryophyta</taxon>
        <taxon>Tracheophyta</taxon>
        <taxon>Spermatophyta</taxon>
        <taxon>Magnoliopsida</taxon>
        <taxon>Liliopsida</taxon>
        <taxon>Asparagales</taxon>
        <taxon>Asparagaceae</taxon>
        <taxon>Asparagoideae</taxon>
        <taxon>Asparagus</taxon>
    </lineage>
</organism>
<dbReference type="PANTHER" id="PTHR36332:SF1">
    <property type="entry name" value="STRESS RESPONSE PROTEIN"/>
    <property type="match status" value="1"/>
</dbReference>
<dbReference type="InterPro" id="IPR013087">
    <property type="entry name" value="Znf_C2H2_type"/>
</dbReference>
<feature type="compositionally biased region" description="Basic residues" evidence="1">
    <location>
        <begin position="254"/>
        <end position="264"/>
    </location>
</feature>
<feature type="region of interest" description="Disordered" evidence="1">
    <location>
        <begin position="211"/>
        <end position="264"/>
    </location>
</feature>
<name>A0A5P1EHI4_ASPOF</name>
<protein>
    <recommendedName>
        <fullName evidence="2">C2H2-type domain-containing protein</fullName>
    </recommendedName>
</protein>
<feature type="compositionally biased region" description="Polar residues" evidence="1">
    <location>
        <begin position="68"/>
        <end position="82"/>
    </location>
</feature>